<evidence type="ECO:0000256" key="1">
    <source>
        <dbReference type="ARBA" id="ARBA00023115"/>
    </source>
</evidence>
<organism evidence="2 3">
    <name type="scientific">Paenibacillus arenilitoris</name>
    <dbReference type="NCBI Taxonomy" id="2772299"/>
    <lineage>
        <taxon>Bacteria</taxon>
        <taxon>Bacillati</taxon>
        <taxon>Bacillota</taxon>
        <taxon>Bacilli</taxon>
        <taxon>Bacillales</taxon>
        <taxon>Paenibacillaceae</taxon>
        <taxon>Paenibacillus</taxon>
    </lineage>
</organism>
<dbReference type="SUPFAM" id="SSF53335">
    <property type="entry name" value="S-adenosyl-L-methionine-dependent methyltransferases"/>
    <property type="match status" value="1"/>
</dbReference>
<dbReference type="Pfam" id="PF01564">
    <property type="entry name" value="Spermine_synth"/>
    <property type="match status" value="1"/>
</dbReference>
<accession>A0A927CJH1</accession>
<evidence type="ECO:0000313" key="2">
    <source>
        <dbReference type="EMBL" id="MBD2868242.1"/>
    </source>
</evidence>
<comment type="caution">
    <text evidence="2">The sequence shown here is derived from an EMBL/GenBank/DDBJ whole genome shotgun (WGS) entry which is preliminary data.</text>
</comment>
<keyword evidence="3" id="KW-1185">Reference proteome</keyword>
<dbReference type="InterPro" id="IPR029063">
    <property type="entry name" value="SAM-dependent_MTases_sf"/>
</dbReference>
<dbReference type="RefSeq" id="WP_190859396.1">
    <property type="nucleotide sequence ID" value="NZ_JACXIY010000008.1"/>
</dbReference>
<dbReference type="PANTHER" id="PTHR43317">
    <property type="entry name" value="THERMOSPERMINE SYNTHASE ACAULIS5"/>
    <property type="match status" value="1"/>
</dbReference>
<dbReference type="AlphaFoldDB" id="A0A927CJH1"/>
<keyword evidence="1" id="KW-0620">Polyamine biosynthesis</keyword>
<evidence type="ECO:0000313" key="3">
    <source>
        <dbReference type="Proteomes" id="UP000632125"/>
    </source>
</evidence>
<dbReference type="GO" id="GO:0006596">
    <property type="term" value="P:polyamine biosynthetic process"/>
    <property type="evidence" value="ECO:0007669"/>
    <property type="project" value="UniProtKB-KW"/>
</dbReference>
<reference evidence="2" key="1">
    <citation type="submission" date="2020-09" db="EMBL/GenBank/DDBJ databases">
        <title>A novel bacterium of genus Paenibacillus, isolated from South China Sea.</title>
        <authorList>
            <person name="Huang H."/>
            <person name="Mo K."/>
            <person name="Hu Y."/>
        </authorList>
    </citation>
    <scope>NUCLEOTIDE SEQUENCE</scope>
    <source>
        <strain evidence="2">IB182493</strain>
    </source>
</reference>
<dbReference type="Proteomes" id="UP000632125">
    <property type="component" value="Unassembled WGS sequence"/>
</dbReference>
<proteinExistence type="predicted"/>
<sequence length="250" mass="27679">MHQLAKERSAYQEITVFEASELYGKTGKYRLLQFSDDAVQGAMDLKDPSRIVLEYPRAIIHLMERNDPSFARAFMIGHGIGTIAGRYPDKRFTVAEIDDKVVELSRRYFDYRMDNVVIGDGRALLGLEDEGILDYVIVDAFTKDGTPARFASLEFFRMAASKLAFGGTIIMNLAGRARNDKYIDAVYTTLTGAFAYTKAYALPGSSASDKRNVILAGSGRPIDCEPREMAGFREIGPDPGHLITDRAAPA</sequence>
<dbReference type="NCBIfam" id="NF037959">
    <property type="entry name" value="MFS_SpdSyn"/>
    <property type="match status" value="1"/>
</dbReference>
<dbReference type="PANTHER" id="PTHR43317:SF1">
    <property type="entry name" value="THERMOSPERMINE SYNTHASE ACAULIS5"/>
    <property type="match status" value="1"/>
</dbReference>
<gene>
    <name evidence="2" type="ORF">IDH41_06630</name>
</gene>
<dbReference type="Gene3D" id="3.40.50.150">
    <property type="entry name" value="Vaccinia Virus protein VP39"/>
    <property type="match status" value="1"/>
</dbReference>
<name>A0A927CJH1_9BACL</name>
<dbReference type="EMBL" id="JACXIY010000008">
    <property type="protein sequence ID" value="MBD2868242.1"/>
    <property type="molecule type" value="Genomic_DNA"/>
</dbReference>
<protein>
    <submittedName>
        <fullName evidence="2">Fused MFS/spermidine synthase</fullName>
    </submittedName>
</protein>